<accession>A0A1I7YIN7</accession>
<organism evidence="2 3">
    <name type="scientific">Steinernema glaseri</name>
    <dbReference type="NCBI Taxonomy" id="37863"/>
    <lineage>
        <taxon>Eukaryota</taxon>
        <taxon>Metazoa</taxon>
        <taxon>Ecdysozoa</taxon>
        <taxon>Nematoda</taxon>
        <taxon>Chromadorea</taxon>
        <taxon>Rhabditida</taxon>
        <taxon>Tylenchina</taxon>
        <taxon>Panagrolaimomorpha</taxon>
        <taxon>Strongyloidoidea</taxon>
        <taxon>Steinernematidae</taxon>
        <taxon>Steinernema</taxon>
    </lineage>
</organism>
<dbReference type="WBParaSite" id="L893_g1651.t1">
    <property type="protein sequence ID" value="L893_g1651.t1"/>
    <property type="gene ID" value="L893_g1651"/>
</dbReference>
<evidence type="ECO:0000313" key="2">
    <source>
        <dbReference type="Proteomes" id="UP000095287"/>
    </source>
</evidence>
<dbReference type="Proteomes" id="UP000095287">
    <property type="component" value="Unplaced"/>
</dbReference>
<evidence type="ECO:0000256" key="1">
    <source>
        <dbReference type="SAM" id="Phobius"/>
    </source>
</evidence>
<keyword evidence="2" id="KW-1185">Reference proteome</keyword>
<evidence type="ECO:0000313" key="3">
    <source>
        <dbReference type="WBParaSite" id="L893_g1651.t1"/>
    </source>
</evidence>
<keyword evidence="1" id="KW-0472">Membrane</keyword>
<sequence length="77" mass="9031">MFTAVHNLGFWYWTTLFTTYGFLIPVFLITITIVYYALDINKIEITIFAVLSPILYICNGRLCGQRTDFFNHNLMII</sequence>
<proteinExistence type="predicted"/>
<dbReference type="AlphaFoldDB" id="A0A1I7YIN7"/>
<protein>
    <submittedName>
        <fullName evidence="3">O-antigen polymerase</fullName>
    </submittedName>
</protein>
<feature type="transmembrane region" description="Helical" evidence="1">
    <location>
        <begin position="12"/>
        <end position="38"/>
    </location>
</feature>
<keyword evidence="1" id="KW-0812">Transmembrane</keyword>
<keyword evidence="1" id="KW-1133">Transmembrane helix</keyword>
<name>A0A1I7YIN7_9BILA</name>
<reference evidence="3" key="1">
    <citation type="submission" date="2016-11" db="UniProtKB">
        <authorList>
            <consortium name="WormBaseParasite"/>
        </authorList>
    </citation>
    <scope>IDENTIFICATION</scope>
</reference>